<dbReference type="RefSeq" id="WP_192279731.1">
    <property type="nucleotide sequence ID" value="NZ_JACZDF010000004.1"/>
</dbReference>
<evidence type="ECO:0000259" key="1">
    <source>
        <dbReference type="Pfam" id="PF14280"/>
    </source>
</evidence>
<dbReference type="Proteomes" id="UP000642107">
    <property type="component" value="Unassembled WGS sequence"/>
</dbReference>
<dbReference type="EMBL" id="JACZDF010000004">
    <property type="protein sequence ID" value="MBD9699548.1"/>
    <property type="molecule type" value="Genomic_DNA"/>
</dbReference>
<evidence type="ECO:0000313" key="3">
    <source>
        <dbReference type="Proteomes" id="UP000642107"/>
    </source>
</evidence>
<gene>
    <name evidence="2" type="ORF">IGS67_08605</name>
</gene>
<sequence length="323" mass="36895">MTKTIRDTALQDRGGVATVQQIVTRDIRWVFREQTTDDFGIDAHLEVVENDGVSGRLIAVQIKSGPSYFSEPHEGGWWFRLDSADLGYWMDHSLPVIVVLCNPDLGIAYWQSVSEKTVVVGSRGGKKILVPTAHRLGRESRRELAKIAEGSPYELRLRALRLALPWMKLLQDGRRILLEADEWINKTSGRGDIVIASVDEDGEDRQELGSWYIRAGLRPYEDLLPTLVPWADLFLHEETYDDADRQEWEESCVFYDGEGDRIVLEDYAEWRERTLGECALRPYINLANEIDRWRLELGLNDLGRSFLAVDRFALGDGAFLSPR</sequence>
<feature type="domain" description="DUF4365" evidence="1">
    <location>
        <begin position="13"/>
        <end position="147"/>
    </location>
</feature>
<organism evidence="2 3">
    <name type="scientific">Flavimobilis rhizosphaerae</name>
    <dbReference type="NCBI Taxonomy" id="2775421"/>
    <lineage>
        <taxon>Bacteria</taxon>
        <taxon>Bacillati</taxon>
        <taxon>Actinomycetota</taxon>
        <taxon>Actinomycetes</taxon>
        <taxon>Micrococcales</taxon>
        <taxon>Jonesiaceae</taxon>
        <taxon>Flavimobilis</taxon>
    </lineage>
</organism>
<reference evidence="2 3" key="1">
    <citation type="submission" date="2020-09" db="EMBL/GenBank/DDBJ databases">
        <title>Flavimobilis rhizosphaerae sp. nov., isolated from rhizosphere soil of Spartina alterniflora.</title>
        <authorList>
            <person name="Hanqin C."/>
        </authorList>
    </citation>
    <scope>NUCLEOTIDE SEQUENCE [LARGE SCALE GENOMIC DNA]</scope>
    <source>
        <strain evidence="2 3">GY 10621</strain>
    </source>
</reference>
<proteinExistence type="predicted"/>
<dbReference type="Pfam" id="PF14280">
    <property type="entry name" value="DUF4365"/>
    <property type="match status" value="1"/>
</dbReference>
<accession>A0ABR9DR13</accession>
<name>A0ABR9DR13_9MICO</name>
<protein>
    <submittedName>
        <fullName evidence="2">DUF4365 domain-containing protein</fullName>
    </submittedName>
</protein>
<keyword evidence="3" id="KW-1185">Reference proteome</keyword>
<dbReference type="InterPro" id="IPR025375">
    <property type="entry name" value="DUF4365"/>
</dbReference>
<comment type="caution">
    <text evidence="2">The sequence shown here is derived from an EMBL/GenBank/DDBJ whole genome shotgun (WGS) entry which is preliminary data.</text>
</comment>
<evidence type="ECO:0000313" key="2">
    <source>
        <dbReference type="EMBL" id="MBD9699548.1"/>
    </source>
</evidence>